<dbReference type="KEGG" id="dalk:DSCA_08150"/>
<reference evidence="1 2" key="1">
    <citation type="submission" date="2019-11" db="EMBL/GenBank/DDBJ databases">
        <title>Comparative genomics of hydrocarbon-degrading Desulfosarcina strains.</title>
        <authorList>
            <person name="Watanabe M."/>
            <person name="Kojima H."/>
            <person name="Fukui M."/>
        </authorList>
    </citation>
    <scope>NUCLEOTIDE SEQUENCE [LARGE SCALE GENOMIC DNA]</scope>
    <source>
        <strain evidence="1 2">PL12</strain>
    </source>
</reference>
<dbReference type="Proteomes" id="UP000427906">
    <property type="component" value="Chromosome"/>
</dbReference>
<protein>
    <submittedName>
        <fullName evidence="1">Uncharacterized protein</fullName>
    </submittedName>
</protein>
<gene>
    <name evidence="1" type="ORF">DSCA_08150</name>
</gene>
<organism evidence="1 2">
    <name type="scientific">Desulfosarcina alkanivorans</name>
    <dbReference type="NCBI Taxonomy" id="571177"/>
    <lineage>
        <taxon>Bacteria</taxon>
        <taxon>Pseudomonadati</taxon>
        <taxon>Thermodesulfobacteriota</taxon>
        <taxon>Desulfobacteria</taxon>
        <taxon>Desulfobacterales</taxon>
        <taxon>Desulfosarcinaceae</taxon>
        <taxon>Desulfosarcina</taxon>
    </lineage>
</organism>
<dbReference type="OrthoDB" id="9866268at2"/>
<proteinExistence type="predicted"/>
<dbReference type="EMBL" id="AP021874">
    <property type="protein sequence ID" value="BBO66885.1"/>
    <property type="molecule type" value="Genomic_DNA"/>
</dbReference>
<sequence>MKRLKKVILLPLRSLAYRRNHLKLYYWSDQALYELRNVHLMPDFYYRWLFRFSMRMVHIARFRRFADKAIHTIPYRVRFDVA</sequence>
<accession>A0A5K7YEM6</accession>
<dbReference type="RefSeq" id="WP_155315208.1">
    <property type="nucleotide sequence ID" value="NZ_AP021874.1"/>
</dbReference>
<evidence type="ECO:0000313" key="2">
    <source>
        <dbReference type="Proteomes" id="UP000427906"/>
    </source>
</evidence>
<keyword evidence="2" id="KW-1185">Reference proteome</keyword>
<name>A0A5K7YEM6_9BACT</name>
<evidence type="ECO:0000313" key="1">
    <source>
        <dbReference type="EMBL" id="BBO66885.1"/>
    </source>
</evidence>
<dbReference type="AlphaFoldDB" id="A0A5K7YEM6"/>